<keyword evidence="6" id="KW-1185">Reference proteome</keyword>
<dbReference type="Proteomes" id="UP001054902">
    <property type="component" value="Unassembled WGS sequence"/>
</dbReference>
<dbReference type="InterPro" id="IPR029062">
    <property type="entry name" value="Class_I_gatase-like"/>
</dbReference>
<dbReference type="Pfam" id="PF03575">
    <property type="entry name" value="Peptidase_S51"/>
    <property type="match status" value="1"/>
</dbReference>
<keyword evidence="4" id="KW-0720">Serine protease</keyword>
<dbReference type="PANTHER" id="PTHR20842">
    <property type="entry name" value="PROTEASE S51 ALPHA-ASPARTYL DIPEPTIDASE"/>
    <property type="match status" value="1"/>
</dbReference>
<dbReference type="AlphaFoldDB" id="A0AAD3H0T9"/>
<dbReference type="EMBL" id="BLLK01000022">
    <property type="protein sequence ID" value="GFH46472.1"/>
    <property type="molecule type" value="Genomic_DNA"/>
</dbReference>
<dbReference type="PANTHER" id="PTHR20842:SF0">
    <property type="entry name" value="ALPHA-ASPARTYL DIPEPTIDASE"/>
    <property type="match status" value="1"/>
</dbReference>
<evidence type="ECO:0000256" key="2">
    <source>
        <dbReference type="ARBA" id="ARBA00022670"/>
    </source>
</evidence>
<comment type="similarity">
    <text evidence="1">Belongs to the peptidase S51 family.</text>
</comment>
<protein>
    <recommendedName>
        <fullName evidence="7">Peptidase E</fullName>
    </recommendedName>
</protein>
<sequence length="273" mass="30074">MVQIVCTGKGAAMAIPKIANQVYAMAQTQTPSVLYLGTPSYDSMQVFETQTKGWTNCPITKLDLSEVPDSRANEEITYPTKEEMKKLVHEADVIQVSGGNTLYAMKRWQDIGMADILCEAAARDDGPVVCGGSAGAICWFEKGNSDSMNPMTFLNPDPNLTEEEKLDWDYISIDALGILKGLCVPHYDVMQHNNIFRAEASNKMLMEEFSEYTLIGIDEEAAFVVNGKSASVVQGSPDAKVYRKTYNKETQKIDVQEITEDSGILSLVDMGLL</sequence>
<keyword evidence="2" id="KW-0645">Protease</keyword>
<dbReference type="InterPro" id="IPR005320">
    <property type="entry name" value="Peptidase_S51"/>
</dbReference>
<dbReference type="SUPFAM" id="SSF52317">
    <property type="entry name" value="Class I glutamine amidotransferase-like"/>
    <property type="match status" value="1"/>
</dbReference>
<evidence type="ECO:0000256" key="1">
    <source>
        <dbReference type="ARBA" id="ARBA00006534"/>
    </source>
</evidence>
<dbReference type="GO" id="GO:0008236">
    <property type="term" value="F:serine-type peptidase activity"/>
    <property type="evidence" value="ECO:0007669"/>
    <property type="project" value="UniProtKB-KW"/>
</dbReference>
<evidence type="ECO:0008006" key="7">
    <source>
        <dbReference type="Google" id="ProtNLM"/>
    </source>
</evidence>
<evidence type="ECO:0000313" key="6">
    <source>
        <dbReference type="Proteomes" id="UP001054902"/>
    </source>
</evidence>
<name>A0AAD3H0T9_9STRA</name>
<gene>
    <name evidence="5" type="ORF">CTEN210_02946</name>
</gene>
<organism evidence="5 6">
    <name type="scientific">Chaetoceros tenuissimus</name>
    <dbReference type="NCBI Taxonomy" id="426638"/>
    <lineage>
        <taxon>Eukaryota</taxon>
        <taxon>Sar</taxon>
        <taxon>Stramenopiles</taxon>
        <taxon>Ochrophyta</taxon>
        <taxon>Bacillariophyta</taxon>
        <taxon>Coscinodiscophyceae</taxon>
        <taxon>Chaetocerotophycidae</taxon>
        <taxon>Chaetocerotales</taxon>
        <taxon>Chaetocerotaceae</taxon>
        <taxon>Chaetoceros</taxon>
    </lineage>
</organism>
<evidence type="ECO:0000313" key="5">
    <source>
        <dbReference type="EMBL" id="GFH46472.1"/>
    </source>
</evidence>
<evidence type="ECO:0000256" key="3">
    <source>
        <dbReference type="ARBA" id="ARBA00022801"/>
    </source>
</evidence>
<dbReference type="GO" id="GO:0006508">
    <property type="term" value="P:proteolysis"/>
    <property type="evidence" value="ECO:0007669"/>
    <property type="project" value="UniProtKB-KW"/>
</dbReference>
<keyword evidence="3" id="KW-0378">Hydrolase</keyword>
<proteinExistence type="inferred from homology"/>
<dbReference type="Gene3D" id="3.40.50.880">
    <property type="match status" value="1"/>
</dbReference>
<reference evidence="5 6" key="1">
    <citation type="journal article" date="2021" name="Sci. Rep.">
        <title>The genome of the diatom Chaetoceros tenuissimus carries an ancient integrated fragment of an extant virus.</title>
        <authorList>
            <person name="Hongo Y."/>
            <person name="Kimura K."/>
            <person name="Takaki Y."/>
            <person name="Yoshida Y."/>
            <person name="Baba S."/>
            <person name="Kobayashi G."/>
            <person name="Nagasaki K."/>
            <person name="Hano T."/>
            <person name="Tomaru Y."/>
        </authorList>
    </citation>
    <scope>NUCLEOTIDE SEQUENCE [LARGE SCALE GENOMIC DNA]</scope>
    <source>
        <strain evidence="5 6">NIES-3715</strain>
    </source>
</reference>
<accession>A0AAD3H0T9</accession>
<evidence type="ECO:0000256" key="4">
    <source>
        <dbReference type="ARBA" id="ARBA00022825"/>
    </source>
</evidence>
<comment type="caution">
    <text evidence="5">The sequence shown here is derived from an EMBL/GenBank/DDBJ whole genome shotgun (WGS) entry which is preliminary data.</text>
</comment>